<name>A0AAU9K4V8_9CILI</name>
<sequence>MIGRICPKQIIVKFHIFGCWRIKSNFHISYTNIIRSWSSYYILRHSNLSNICYFVIVDIIYTIFISPLNNLYFTK</sequence>
<keyword evidence="1" id="KW-0812">Transmembrane</keyword>
<gene>
    <name evidence="2" type="ORF">BSTOLATCC_MIC55872</name>
</gene>
<evidence type="ECO:0000313" key="3">
    <source>
        <dbReference type="Proteomes" id="UP001162131"/>
    </source>
</evidence>
<dbReference type="Proteomes" id="UP001162131">
    <property type="component" value="Unassembled WGS sequence"/>
</dbReference>
<protein>
    <submittedName>
        <fullName evidence="2">Uncharacterized protein</fullName>
    </submittedName>
</protein>
<keyword evidence="1" id="KW-1133">Transmembrane helix</keyword>
<feature type="transmembrane region" description="Helical" evidence="1">
    <location>
        <begin position="51"/>
        <end position="73"/>
    </location>
</feature>
<dbReference type="AlphaFoldDB" id="A0AAU9K4V8"/>
<keyword evidence="3" id="KW-1185">Reference proteome</keyword>
<evidence type="ECO:0000256" key="1">
    <source>
        <dbReference type="SAM" id="Phobius"/>
    </source>
</evidence>
<comment type="caution">
    <text evidence="2">The sequence shown here is derived from an EMBL/GenBank/DDBJ whole genome shotgun (WGS) entry which is preliminary data.</text>
</comment>
<accession>A0AAU9K4V8</accession>
<reference evidence="2" key="1">
    <citation type="submission" date="2021-09" db="EMBL/GenBank/DDBJ databases">
        <authorList>
            <consortium name="AG Swart"/>
            <person name="Singh M."/>
            <person name="Singh A."/>
            <person name="Seah K."/>
            <person name="Emmerich C."/>
        </authorList>
    </citation>
    <scope>NUCLEOTIDE SEQUENCE</scope>
    <source>
        <strain evidence="2">ATCC30299</strain>
    </source>
</reference>
<dbReference type="EMBL" id="CAJZBQ010000054">
    <property type="protein sequence ID" value="CAG9332426.1"/>
    <property type="molecule type" value="Genomic_DNA"/>
</dbReference>
<proteinExistence type="predicted"/>
<organism evidence="2 3">
    <name type="scientific">Blepharisma stoltei</name>
    <dbReference type="NCBI Taxonomy" id="1481888"/>
    <lineage>
        <taxon>Eukaryota</taxon>
        <taxon>Sar</taxon>
        <taxon>Alveolata</taxon>
        <taxon>Ciliophora</taxon>
        <taxon>Postciliodesmatophora</taxon>
        <taxon>Heterotrichea</taxon>
        <taxon>Heterotrichida</taxon>
        <taxon>Blepharismidae</taxon>
        <taxon>Blepharisma</taxon>
    </lineage>
</organism>
<keyword evidence="1" id="KW-0472">Membrane</keyword>
<evidence type="ECO:0000313" key="2">
    <source>
        <dbReference type="EMBL" id="CAG9332426.1"/>
    </source>
</evidence>